<proteinExistence type="predicted"/>
<sequence length="115" mass="13652">FKIGRGVLDITYDLVKQIYIMFQNRKDLRVCLIDEFKSSQFKISKNTIGKKFTKDEISALILAFRLGIDVRFDNYEDIFKQLRMKKIFIKKTKTEKSENHDEPLLSLDEVVEKEI</sequence>
<dbReference type="EMBL" id="BART01029879">
    <property type="protein sequence ID" value="GAH11791.1"/>
    <property type="molecule type" value="Genomic_DNA"/>
</dbReference>
<feature type="non-terminal residue" evidence="1">
    <location>
        <position position="1"/>
    </location>
</feature>
<name>X1CTI9_9ZZZZ</name>
<reference evidence="1" key="1">
    <citation type="journal article" date="2014" name="Front. Microbiol.">
        <title>High frequency of phylogenetically diverse reductive dehalogenase-homologous genes in deep subseafloor sedimentary metagenomes.</title>
        <authorList>
            <person name="Kawai M."/>
            <person name="Futagami T."/>
            <person name="Toyoda A."/>
            <person name="Takaki Y."/>
            <person name="Nishi S."/>
            <person name="Hori S."/>
            <person name="Arai W."/>
            <person name="Tsubouchi T."/>
            <person name="Morono Y."/>
            <person name="Uchiyama I."/>
            <person name="Ito T."/>
            <person name="Fujiyama A."/>
            <person name="Inagaki F."/>
            <person name="Takami H."/>
        </authorList>
    </citation>
    <scope>NUCLEOTIDE SEQUENCE</scope>
    <source>
        <strain evidence="1">Expedition CK06-06</strain>
    </source>
</reference>
<gene>
    <name evidence="1" type="ORF">S01H4_52322</name>
</gene>
<comment type="caution">
    <text evidence="1">The sequence shown here is derived from an EMBL/GenBank/DDBJ whole genome shotgun (WGS) entry which is preliminary data.</text>
</comment>
<organism evidence="1">
    <name type="scientific">marine sediment metagenome</name>
    <dbReference type="NCBI Taxonomy" id="412755"/>
    <lineage>
        <taxon>unclassified sequences</taxon>
        <taxon>metagenomes</taxon>
        <taxon>ecological metagenomes</taxon>
    </lineage>
</organism>
<accession>X1CTI9</accession>
<evidence type="ECO:0000313" key="1">
    <source>
        <dbReference type="EMBL" id="GAH11791.1"/>
    </source>
</evidence>
<dbReference type="AlphaFoldDB" id="X1CTI9"/>
<protein>
    <submittedName>
        <fullName evidence="1">Uncharacterized protein</fullName>
    </submittedName>
</protein>